<feature type="region of interest" description="Disordered" evidence="6">
    <location>
        <begin position="270"/>
        <end position="291"/>
    </location>
</feature>
<dbReference type="Proteomes" id="UP001285441">
    <property type="component" value="Unassembled WGS sequence"/>
</dbReference>
<dbReference type="Gene3D" id="3.40.50.1820">
    <property type="entry name" value="alpha/beta hydrolase"/>
    <property type="match status" value="2"/>
</dbReference>
<gene>
    <name evidence="7" type="ORF">B0H63DRAFT_511761</name>
</gene>
<protein>
    <submittedName>
        <fullName evidence="7">Serine carboxypeptidase S28-domain-containing protein</fullName>
    </submittedName>
</protein>
<keyword evidence="8" id="KW-1185">Reference proteome</keyword>
<dbReference type="InterPro" id="IPR008758">
    <property type="entry name" value="Peptidase_S28"/>
</dbReference>
<evidence type="ECO:0000313" key="8">
    <source>
        <dbReference type="Proteomes" id="UP001285441"/>
    </source>
</evidence>
<keyword evidence="2" id="KW-0645">Protease</keyword>
<evidence type="ECO:0000313" key="7">
    <source>
        <dbReference type="EMBL" id="KAK3377497.1"/>
    </source>
</evidence>
<evidence type="ECO:0000256" key="3">
    <source>
        <dbReference type="ARBA" id="ARBA00022729"/>
    </source>
</evidence>
<dbReference type="AlphaFoldDB" id="A0AAE0KJS3"/>
<dbReference type="GO" id="GO:0004180">
    <property type="term" value="F:carboxypeptidase activity"/>
    <property type="evidence" value="ECO:0007669"/>
    <property type="project" value="UniProtKB-KW"/>
</dbReference>
<dbReference type="PANTHER" id="PTHR11010">
    <property type="entry name" value="PROTEASE S28 PRO-X CARBOXYPEPTIDASE-RELATED"/>
    <property type="match status" value="1"/>
</dbReference>
<feature type="compositionally biased region" description="Acidic residues" evidence="6">
    <location>
        <begin position="518"/>
        <end position="527"/>
    </location>
</feature>
<dbReference type="PANTHER" id="PTHR11010:SF109">
    <property type="entry name" value="PEPTIDASE, FAMILY S28, PUTATIVE (AFU_ORTHOLOGUE AFUA_4G03790)-RELATED"/>
    <property type="match status" value="1"/>
</dbReference>
<dbReference type="EMBL" id="JAULSW010000006">
    <property type="protein sequence ID" value="KAK3377497.1"/>
    <property type="molecule type" value="Genomic_DNA"/>
</dbReference>
<reference evidence="7" key="1">
    <citation type="journal article" date="2023" name="Mol. Phylogenet. Evol.">
        <title>Genome-scale phylogeny and comparative genomics of the fungal order Sordariales.</title>
        <authorList>
            <person name="Hensen N."/>
            <person name="Bonometti L."/>
            <person name="Westerberg I."/>
            <person name="Brannstrom I.O."/>
            <person name="Guillou S."/>
            <person name="Cros-Aarteil S."/>
            <person name="Calhoun S."/>
            <person name="Haridas S."/>
            <person name="Kuo A."/>
            <person name="Mondo S."/>
            <person name="Pangilinan J."/>
            <person name="Riley R."/>
            <person name="LaButti K."/>
            <person name="Andreopoulos B."/>
            <person name="Lipzen A."/>
            <person name="Chen C."/>
            <person name="Yan M."/>
            <person name="Daum C."/>
            <person name="Ng V."/>
            <person name="Clum A."/>
            <person name="Steindorff A."/>
            <person name="Ohm R.A."/>
            <person name="Martin F."/>
            <person name="Silar P."/>
            <person name="Natvig D.O."/>
            <person name="Lalanne C."/>
            <person name="Gautier V."/>
            <person name="Ament-Velasquez S.L."/>
            <person name="Kruys A."/>
            <person name="Hutchinson M.I."/>
            <person name="Powell A.J."/>
            <person name="Barry K."/>
            <person name="Miller A.N."/>
            <person name="Grigoriev I.V."/>
            <person name="Debuchy R."/>
            <person name="Gladieux P."/>
            <person name="Hiltunen Thoren M."/>
            <person name="Johannesson H."/>
        </authorList>
    </citation>
    <scope>NUCLEOTIDE SEQUENCE</scope>
    <source>
        <strain evidence="7">CBS 232.78</strain>
    </source>
</reference>
<dbReference type="Pfam" id="PF05577">
    <property type="entry name" value="Peptidase_S28"/>
    <property type="match status" value="1"/>
</dbReference>
<reference evidence="7" key="2">
    <citation type="submission" date="2023-06" db="EMBL/GenBank/DDBJ databases">
        <authorList>
            <consortium name="Lawrence Berkeley National Laboratory"/>
            <person name="Haridas S."/>
            <person name="Hensen N."/>
            <person name="Bonometti L."/>
            <person name="Westerberg I."/>
            <person name="Brannstrom I.O."/>
            <person name="Guillou S."/>
            <person name="Cros-Aarteil S."/>
            <person name="Calhoun S."/>
            <person name="Kuo A."/>
            <person name="Mondo S."/>
            <person name="Pangilinan J."/>
            <person name="Riley R."/>
            <person name="LaButti K."/>
            <person name="Andreopoulos B."/>
            <person name="Lipzen A."/>
            <person name="Chen C."/>
            <person name="Yanf M."/>
            <person name="Daum C."/>
            <person name="Ng V."/>
            <person name="Clum A."/>
            <person name="Steindorff A."/>
            <person name="Ohm R."/>
            <person name="Martin F."/>
            <person name="Silar P."/>
            <person name="Natvig D."/>
            <person name="Lalanne C."/>
            <person name="Gautier V."/>
            <person name="Ament-velasquez S.L."/>
            <person name="Kruys A."/>
            <person name="Hutchinson M.I."/>
            <person name="Powell A.J."/>
            <person name="Barry K."/>
            <person name="Miller A.N."/>
            <person name="Grigoriev I.V."/>
            <person name="Debuchy R."/>
            <person name="Gladieux P."/>
            <person name="Thoren M.H."/>
            <person name="Johannesson H."/>
        </authorList>
    </citation>
    <scope>NUCLEOTIDE SEQUENCE</scope>
    <source>
        <strain evidence="7">CBS 232.78</strain>
    </source>
</reference>
<dbReference type="GO" id="GO:0008239">
    <property type="term" value="F:dipeptidyl-peptidase activity"/>
    <property type="evidence" value="ECO:0007669"/>
    <property type="project" value="TreeGrafter"/>
</dbReference>
<evidence type="ECO:0000256" key="2">
    <source>
        <dbReference type="ARBA" id="ARBA00022670"/>
    </source>
</evidence>
<keyword evidence="7" id="KW-0121">Carboxypeptidase</keyword>
<proteinExistence type="inferred from homology"/>
<sequence>MRPNWAWLAGVTAAQSLLYPPNSFHQLLQRRKATDDEPEPEIPHVPQYNASIPIDHFSDTDMRTFSNRYWVNDTYYKAGGPVIFAGLAEGTGTNKRLGYLLAEYNKSSVTAPMHLARELNGIVIAWEHRFYGYSQPFKLAEKGEGERGNDMPVGGVDDYRYLTVEQSLEDIVNFATKHLPHATLSENKLRWEPRGVDATPKPRDHLCRVGVVSPRRVSYHNNIHHSMPRNCTNDLAAVTDHIDRILSISDLHNDTLLDLKTAVYLAVRDPPAEHPDTATDDDDDDNDYSTQDTDVSLFSEETLAQDLVANASKRTPLDVAFCLSDVSFRSLQDQGPSLTVHPFCSYIETFDTNLYRETQNLHQRHYFTKTPSSKSSSHLQARNRLARVSTFMYTNLTSKSRVTAPPQDGIIASLSSPSNNSEALEIGLAAYLHAIWRHKSALSNLDRLTFPLPRDAHAWQWQTWTQFGLIGFHNVSSPYRVGSKFYDFQAARRGYIQRTLKAALNRTDPDDDNKNDSMYDDDDDDDPSVVPDTMYLIGYGGWGMQPSNVMFTDGEYDPWRAFSVSSAEKDIGAPGRKMTQKVPKCNVPPEGGEVFGMVHAGAVHGSDVGAYLVDEDEVEEGYPAGYYPTQFWTAAGLIVKALREEWLPCFYNKTRGREGGQGLVV</sequence>
<accession>A0AAE0KJS3</accession>
<evidence type="ECO:0000256" key="1">
    <source>
        <dbReference type="ARBA" id="ARBA00011079"/>
    </source>
</evidence>
<evidence type="ECO:0000256" key="5">
    <source>
        <dbReference type="ARBA" id="ARBA00023180"/>
    </source>
</evidence>
<keyword evidence="4" id="KW-0378">Hydrolase</keyword>
<feature type="compositionally biased region" description="Acidic residues" evidence="6">
    <location>
        <begin position="278"/>
        <end position="287"/>
    </location>
</feature>
<keyword evidence="3" id="KW-0732">Signal</keyword>
<comment type="similarity">
    <text evidence="1">Belongs to the peptidase S28 family.</text>
</comment>
<name>A0AAE0KJS3_9PEZI</name>
<dbReference type="GO" id="GO:0070008">
    <property type="term" value="F:serine-type exopeptidase activity"/>
    <property type="evidence" value="ECO:0007669"/>
    <property type="project" value="InterPro"/>
</dbReference>
<keyword evidence="5" id="KW-0325">Glycoprotein</keyword>
<evidence type="ECO:0000256" key="6">
    <source>
        <dbReference type="SAM" id="MobiDB-lite"/>
    </source>
</evidence>
<organism evidence="7 8">
    <name type="scientific">Podospora didyma</name>
    <dbReference type="NCBI Taxonomy" id="330526"/>
    <lineage>
        <taxon>Eukaryota</taxon>
        <taxon>Fungi</taxon>
        <taxon>Dikarya</taxon>
        <taxon>Ascomycota</taxon>
        <taxon>Pezizomycotina</taxon>
        <taxon>Sordariomycetes</taxon>
        <taxon>Sordariomycetidae</taxon>
        <taxon>Sordariales</taxon>
        <taxon>Podosporaceae</taxon>
        <taxon>Podospora</taxon>
    </lineage>
</organism>
<comment type="caution">
    <text evidence="7">The sequence shown here is derived from an EMBL/GenBank/DDBJ whole genome shotgun (WGS) entry which is preliminary data.</text>
</comment>
<dbReference type="InterPro" id="IPR029058">
    <property type="entry name" value="AB_hydrolase_fold"/>
</dbReference>
<feature type="region of interest" description="Disordered" evidence="6">
    <location>
        <begin position="503"/>
        <end position="528"/>
    </location>
</feature>
<dbReference type="GO" id="GO:0006508">
    <property type="term" value="P:proteolysis"/>
    <property type="evidence" value="ECO:0007669"/>
    <property type="project" value="UniProtKB-KW"/>
</dbReference>
<evidence type="ECO:0000256" key="4">
    <source>
        <dbReference type="ARBA" id="ARBA00022801"/>
    </source>
</evidence>